<dbReference type="InterPro" id="IPR029767">
    <property type="entry name" value="WecB-like"/>
</dbReference>
<dbReference type="Pfam" id="PF02350">
    <property type="entry name" value="Epimerase_2"/>
    <property type="match status" value="1"/>
</dbReference>
<dbReference type="GO" id="GO:0008761">
    <property type="term" value="F:UDP-N-acetylglucosamine 2-epimerase activity"/>
    <property type="evidence" value="ECO:0007669"/>
    <property type="project" value="UniProtKB-EC"/>
</dbReference>
<gene>
    <name evidence="2" type="primary">mnaA</name>
    <name evidence="2" type="ORF">GALL_246830</name>
</gene>
<dbReference type="PANTHER" id="PTHR43174">
    <property type="entry name" value="UDP-N-ACETYLGLUCOSAMINE 2-EPIMERASE"/>
    <property type="match status" value="1"/>
</dbReference>
<protein>
    <submittedName>
        <fullName evidence="2">UDP-N-acetylglucosamine 2-epimerase</fullName>
        <ecNumber evidence="2">5.1.3.14</ecNumber>
    </submittedName>
</protein>
<keyword evidence="2" id="KW-0413">Isomerase</keyword>
<evidence type="ECO:0000259" key="1">
    <source>
        <dbReference type="Pfam" id="PF02350"/>
    </source>
</evidence>
<name>A0A1J5RC57_9ZZZZ</name>
<dbReference type="EC" id="5.1.3.14" evidence="2"/>
<feature type="domain" description="UDP-N-acetylglucosamine 2-epimerase" evidence="1">
    <location>
        <begin position="99"/>
        <end position="316"/>
    </location>
</feature>
<reference evidence="2" key="1">
    <citation type="submission" date="2016-10" db="EMBL/GenBank/DDBJ databases">
        <title>Sequence of Gallionella enrichment culture.</title>
        <authorList>
            <person name="Poehlein A."/>
            <person name="Muehling M."/>
            <person name="Daniel R."/>
        </authorList>
    </citation>
    <scope>NUCLEOTIDE SEQUENCE</scope>
</reference>
<accession>A0A1J5RC57</accession>
<dbReference type="InterPro" id="IPR003331">
    <property type="entry name" value="UDP_GlcNAc_Epimerase_2_dom"/>
</dbReference>
<proteinExistence type="predicted"/>
<organism evidence="2">
    <name type="scientific">mine drainage metagenome</name>
    <dbReference type="NCBI Taxonomy" id="410659"/>
    <lineage>
        <taxon>unclassified sequences</taxon>
        <taxon>metagenomes</taxon>
        <taxon>ecological metagenomes</taxon>
    </lineage>
</organism>
<sequence>MIALIVGTTAELIKIAPVYHELESRGRASEIWYSGQHVDELPGTLADLGLPEPQEWLVPVSSAMNLAKPAEVPRWIARLATTVWRERRALRSRLTGDGGPAIILVHGDTFTAPIGALVGRLLGARVGHVEAGMRSGNLLHPFPEELNRRITGRLVDLHFPPTAIEAQHLRHHRGAIVTTGANTVIDAVRYALKNPVSTNLEMPSSYGLATLHRFELVRREDMYRSVLETLKEYSAALPIVYFAGASERERLEQYGLMDLFDGEHFRIEDKLSYVAFLPILARARFVVTDSGGLQEESGHLGIPCAVHRAHTERVTGEGKSMVLTKFSMGKLRAFLDNYDRYRSGATLDEYHPSKTIVDAIEALAP</sequence>
<dbReference type="Gene3D" id="3.40.50.2000">
    <property type="entry name" value="Glycogen Phosphorylase B"/>
    <property type="match status" value="2"/>
</dbReference>
<dbReference type="PANTHER" id="PTHR43174:SF1">
    <property type="entry name" value="UDP-N-ACETYLGLUCOSAMINE 2-EPIMERASE"/>
    <property type="match status" value="1"/>
</dbReference>
<dbReference type="SUPFAM" id="SSF53756">
    <property type="entry name" value="UDP-Glycosyltransferase/glycogen phosphorylase"/>
    <property type="match status" value="1"/>
</dbReference>
<dbReference type="EMBL" id="MLJW01000209">
    <property type="protein sequence ID" value="OIQ93353.1"/>
    <property type="molecule type" value="Genomic_DNA"/>
</dbReference>
<comment type="caution">
    <text evidence="2">The sequence shown here is derived from an EMBL/GenBank/DDBJ whole genome shotgun (WGS) entry which is preliminary data.</text>
</comment>
<dbReference type="AlphaFoldDB" id="A0A1J5RC57"/>
<evidence type="ECO:0000313" key="2">
    <source>
        <dbReference type="EMBL" id="OIQ93353.1"/>
    </source>
</evidence>